<dbReference type="AlphaFoldDB" id="A0AB34J7S5"/>
<dbReference type="PANTHER" id="PTHR31270">
    <property type="entry name" value="GLUTAMINYL-PEPTIDE CYCLOTRANSFERASE"/>
    <property type="match status" value="1"/>
</dbReference>
<gene>
    <name evidence="1" type="ORF">AB1Y20_002369</name>
</gene>
<proteinExistence type="predicted"/>
<accession>A0AB34J7S5</accession>
<keyword evidence="2" id="KW-1185">Reference proteome</keyword>
<dbReference type="Pfam" id="PF05096">
    <property type="entry name" value="Glu_cyclase_2"/>
    <property type="match status" value="1"/>
</dbReference>
<protein>
    <recommendedName>
        <fullName evidence="3">Glutamine cyclotransferase</fullName>
    </recommendedName>
</protein>
<dbReference type="Proteomes" id="UP001515480">
    <property type="component" value="Unassembled WGS sequence"/>
</dbReference>
<evidence type="ECO:0000313" key="1">
    <source>
        <dbReference type="EMBL" id="KAL1515753.1"/>
    </source>
</evidence>
<reference evidence="1 2" key="1">
    <citation type="journal article" date="2024" name="Science">
        <title>Giant polyketide synthase enzymes in the biosynthesis of giant marine polyether toxins.</title>
        <authorList>
            <person name="Fallon T.R."/>
            <person name="Shende V.V."/>
            <person name="Wierzbicki I.H."/>
            <person name="Pendleton A.L."/>
            <person name="Watervoot N.F."/>
            <person name="Auber R.P."/>
            <person name="Gonzalez D.J."/>
            <person name="Wisecaver J.H."/>
            <person name="Moore B.S."/>
        </authorList>
    </citation>
    <scope>NUCLEOTIDE SEQUENCE [LARGE SCALE GENOMIC DNA]</scope>
    <source>
        <strain evidence="1 2">12B1</strain>
    </source>
</reference>
<dbReference type="PANTHER" id="PTHR31270:SF1">
    <property type="entry name" value="GLUTAMINYL-PEPTIDE CYCLOTRANSFERASE"/>
    <property type="match status" value="1"/>
</dbReference>
<organism evidence="1 2">
    <name type="scientific">Prymnesium parvum</name>
    <name type="common">Toxic golden alga</name>
    <dbReference type="NCBI Taxonomy" id="97485"/>
    <lineage>
        <taxon>Eukaryota</taxon>
        <taxon>Haptista</taxon>
        <taxon>Haptophyta</taxon>
        <taxon>Prymnesiophyceae</taxon>
        <taxon>Prymnesiales</taxon>
        <taxon>Prymnesiaceae</taxon>
        <taxon>Prymnesium</taxon>
    </lineage>
</organism>
<comment type="caution">
    <text evidence="1">The sequence shown here is derived from an EMBL/GenBank/DDBJ whole genome shotgun (WGS) entry which is preliminary data.</text>
</comment>
<dbReference type="InterPro" id="IPR007788">
    <property type="entry name" value="QCT"/>
</dbReference>
<dbReference type="GO" id="GO:0016603">
    <property type="term" value="F:glutaminyl-peptide cyclotransferase activity"/>
    <property type="evidence" value="ECO:0007669"/>
    <property type="project" value="InterPro"/>
</dbReference>
<evidence type="ECO:0008006" key="3">
    <source>
        <dbReference type="Google" id="ProtNLM"/>
    </source>
</evidence>
<evidence type="ECO:0000313" key="2">
    <source>
        <dbReference type="Proteomes" id="UP001515480"/>
    </source>
</evidence>
<dbReference type="InterPro" id="IPR011044">
    <property type="entry name" value="Quino_amine_DH_bsu"/>
</dbReference>
<dbReference type="EMBL" id="JBGBPQ010000011">
    <property type="protein sequence ID" value="KAL1515753.1"/>
    <property type="molecule type" value="Genomic_DNA"/>
</dbReference>
<name>A0AB34J7S5_PRYPA</name>
<dbReference type="SUPFAM" id="SSF50969">
    <property type="entry name" value="YVTN repeat-like/Quinoprotein amine dehydrogenase"/>
    <property type="match status" value="1"/>
</dbReference>
<sequence length="270" mass="29987">MLAALFGLSPPPPVYGFNLLNTYPHDPSAFTQGLCFERSGTLLESTGLYGHSSARRVDLETGHILQHEALPSDWFGEGLTLCAGACFQLLWRERLVLERDPHSLRLHKAHPLPRAVREGWGVTSDGEGSLYVSDGTSSLHVLSPSSLEPIRTATVRAGGREVWYLNDLQWVHGEIWANIFREDLLAAINPTTGEVRYFVDLEPILSREERRKCDFEEVLNGIAYDEERDRLFVTGKCWPKLYEIEVLAPGGPGGGRHLARARHSAASSSA</sequence>